<feature type="transmembrane region" description="Helical" evidence="4">
    <location>
        <begin position="192"/>
        <end position="212"/>
    </location>
</feature>
<feature type="region of interest" description="Disordered" evidence="3">
    <location>
        <begin position="39"/>
        <end position="79"/>
    </location>
</feature>
<dbReference type="Pfam" id="PF07690">
    <property type="entry name" value="MFS_1"/>
    <property type="match status" value="1"/>
</dbReference>
<feature type="transmembrane region" description="Helical" evidence="4">
    <location>
        <begin position="390"/>
        <end position="408"/>
    </location>
</feature>
<evidence type="ECO:0000256" key="1">
    <source>
        <dbReference type="ARBA" id="ARBA00004141"/>
    </source>
</evidence>
<feature type="transmembrane region" description="Helical" evidence="4">
    <location>
        <begin position="131"/>
        <end position="147"/>
    </location>
</feature>
<feature type="compositionally biased region" description="Basic and acidic residues" evidence="3">
    <location>
        <begin position="39"/>
        <end position="49"/>
    </location>
</feature>
<dbReference type="GO" id="GO:0022857">
    <property type="term" value="F:transmembrane transporter activity"/>
    <property type="evidence" value="ECO:0007669"/>
    <property type="project" value="InterPro"/>
</dbReference>
<dbReference type="OrthoDB" id="410267at2759"/>
<dbReference type="PROSITE" id="PS50850">
    <property type="entry name" value="MFS"/>
    <property type="match status" value="1"/>
</dbReference>
<dbReference type="Proteomes" id="UP000664534">
    <property type="component" value="Unassembled WGS sequence"/>
</dbReference>
<feature type="transmembrane region" description="Helical" evidence="4">
    <location>
        <begin position="420"/>
        <end position="441"/>
    </location>
</feature>
<dbReference type="InterPro" id="IPR011701">
    <property type="entry name" value="MFS"/>
</dbReference>
<evidence type="ECO:0000259" key="5">
    <source>
        <dbReference type="PROSITE" id="PS50850"/>
    </source>
</evidence>
<keyword evidence="7" id="KW-1185">Reference proteome</keyword>
<feature type="transmembrane region" description="Helical" evidence="4">
    <location>
        <begin position="265"/>
        <end position="285"/>
    </location>
</feature>
<feature type="transmembrane region" description="Helical" evidence="4">
    <location>
        <begin position="224"/>
        <end position="244"/>
    </location>
</feature>
<dbReference type="PANTHER" id="PTHR11360">
    <property type="entry name" value="MONOCARBOXYLATE TRANSPORTER"/>
    <property type="match status" value="1"/>
</dbReference>
<feature type="transmembrane region" description="Helical" evidence="4">
    <location>
        <begin position="297"/>
        <end position="316"/>
    </location>
</feature>
<comment type="caution">
    <text evidence="6">The sequence shown here is derived from an EMBL/GenBank/DDBJ whole genome shotgun (WGS) entry which is preliminary data.</text>
</comment>
<keyword evidence="4" id="KW-0812">Transmembrane</keyword>
<keyword evidence="4" id="KW-0472">Membrane</keyword>
<gene>
    <name evidence="6" type="ORF">IMSHALPRED_005997</name>
</gene>
<dbReference type="InterPro" id="IPR020846">
    <property type="entry name" value="MFS_dom"/>
</dbReference>
<dbReference type="Gene3D" id="1.20.1250.20">
    <property type="entry name" value="MFS general substrate transporter like domains"/>
    <property type="match status" value="1"/>
</dbReference>
<keyword evidence="4" id="KW-1133">Transmembrane helix</keyword>
<reference evidence="6" key="1">
    <citation type="submission" date="2021-03" db="EMBL/GenBank/DDBJ databases">
        <authorList>
            <person name="Tagirdzhanova G."/>
        </authorList>
    </citation>
    <scope>NUCLEOTIDE SEQUENCE</scope>
</reference>
<dbReference type="EMBL" id="CAJPDT010000034">
    <property type="protein sequence ID" value="CAF9923706.1"/>
    <property type="molecule type" value="Genomic_DNA"/>
</dbReference>
<sequence>MCAARNDAEDTCLTTTIDSGTAHAYSTTFAKYENRHGSKKSSDFIEKDGNPSTPAPSGTVDAEESANNRTSDSSDDDEDFPEGSLRAWLVVFGSFCALFMVFGIVNSTGAFQDYFSANQLRRIFDARGPKVPLAVGSVAVVLSMMLLSYCTEYWHFILDYSLLGGPGGALLNTPAYASIGHHFKRRRGLATGIAYTSGSIGGIVIPLMLQSLLPKIGFAWSTRVLGFLLLSLAVPTNLLITKRLPPSKKAVRVIPDLTAFKDPSFALCTAGMFLMEWGLFVPLTYISAYATTHCQDASFGFTVLALLNAGSFFGRLVPGFLADRFGRFHVIIVTISLCAITVLAIWLPAANSKAIMIAFAITFGFASGSNLSLIPVCLSQLCRVENYGRFVSTSYFFVNFGTLTSIPIGGQLLSANDGSYWALIVFAGVSYIGALSCNTASRVVAVGWNPKTFF</sequence>
<evidence type="ECO:0000313" key="6">
    <source>
        <dbReference type="EMBL" id="CAF9923706.1"/>
    </source>
</evidence>
<feature type="transmembrane region" description="Helical" evidence="4">
    <location>
        <begin position="328"/>
        <end position="349"/>
    </location>
</feature>
<name>A0A8H3FMH9_9LECA</name>
<accession>A0A8H3FMH9</accession>
<feature type="domain" description="Major facilitator superfamily (MFS) profile" evidence="5">
    <location>
        <begin position="264"/>
        <end position="454"/>
    </location>
</feature>
<dbReference type="AlphaFoldDB" id="A0A8H3FMH9"/>
<organism evidence="6 7">
    <name type="scientific">Imshaugia aleurites</name>
    <dbReference type="NCBI Taxonomy" id="172621"/>
    <lineage>
        <taxon>Eukaryota</taxon>
        <taxon>Fungi</taxon>
        <taxon>Dikarya</taxon>
        <taxon>Ascomycota</taxon>
        <taxon>Pezizomycotina</taxon>
        <taxon>Lecanoromycetes</taxon>
        <taxon>OSLEUM clade</taxon>
        <taxon>Lecanoromycetidae</taxon>
        <taxon>Lecanorales</taxon>
        <taxon>Lecanorineae</taxon>
        <taxon>Parmeliaceae</taxon>
        <taxon>Imshaugia</taxon>
    </lineage>
</organism>
<protein>
    <recommendedName>
        <fullName evidence="5">Major facilitator superfamily (MFS) profile domain-containing protein</fullName>
    </recommendedName>
</protein>
<comment type="similarity">
    <text evidence="2">Belongs to the major facilitator superfamily. Monocarboxylate porter (TC 2.A.1.13) family.</text>
</comment>
<evidence type="ECO:0000256" key="2">
    <source>
        <dbReference type="ARBA" id="ARBA00006727"/>
    </source>
</evidence>
<feature type="transmembrane region" description="Helical" evidence="4">
    <location>
        <begin position="87"/>
        <end position="111"/>
    </location>
</feature>
<dbReference type="InterPro" id="IPR050327">
    <property type="entry name" value="Proton-linked_MCT"/>
</dbReference>
<evidence type="ECO:0000313" key="7">
    <source>
        <dbReference type="Proteomes" id="UP000664534"/>
    </source>
</evidence>
<evidence type="ECO:0000256" key="3">
    <source>
        <dbReference type="SAM" id="MobiDB-lite"/>
    </source>
</evidence>
<comment type="subcellular location">
    <subcellularLocation>
        <location evidence="1">Membrane</location>
        <topology evidence="1">Multi-pass membrane protein</topology>
    </subcellularLocation>
</comment>
<dbReference type="PANTHER" id="PTHR11360:SF177">
    <property type="entry name" value="RIBOFLAVIN TRANSPORTER MCH5"/>
    <property type="match status" value="1"/>
</dbReference>
<evidence type="ECO:0000256" key="4">
    <source>
        <dbReference type="SAM" id="Phobius"/>
    </source>
</evidence>
<dbReference type="SUPFAM" id="SSF103473">
    <property type="entry name" value="MFS general substrate transporter"/>
    <property type="match status" value="1"/>
</dbReference>
<proteinExistence type="inferred from homology"/>
<dbReference type="GO" id="GO:0016020">
    <property type="term" value="C:membrane"/>
    <property type="evidence" value="ECO:0007669"/>
    <property type="project" value="UniProtKB-SubCell"/>
</dbReference>
<dbReference type="InterPro" id="IPR036259">
    <property type="entry name" value="MFS_trans_sf"/>
</dbReference>
<feature type="transmembrane region" description="Helical" evidence="4">
    <location>
        <begin position="355"/>
        <end position="378"/>
    </location>
</feature>